<dbReference type="Pfam" id="PF01470">
    <property type="entry name" value="Peptidase_C15"/>
    <property type="match status" value="1"/>
</dbReference>
<sequence>MAAAAASSPPSDVRFVVTGFGKFPGVPANPTEVLVNGLREDEEAAGKLASCEVLKVSARTVEDHLRVVHDTVLKDDDAAGGRRRVFVVVHFGVDVCAGGFKLERRAFNEADFRLPDEDGFQPRGEPVVPPSTSYDKGACLHTRLDVESVAERLRGDGFDCEVSHDAGRYVCNYTYFASLSLFQKRDCLYSLFVHVPSFHAVDAATQAKFASRLIHRLEEEASGVASPSS</sequence>
<evidence type="ECO:0000256" key="2">
    <source>
        <dbReference type="ARBA" id="ARBA00022490"/>
    </source>
</evidence>
<comment type="similarity">
    <text evidence="1">Belongs to the peptidase C15 family.</text>
</comment>
<evidence type="ECO:0000313" key="7">
    <source>
        <dbReference type="EMBL" id="QDZ20186.1"/>
    </source>
</evidence>
<dbReference type="EMBL" id="CP031036">
    <property type="protein sequence ID" value="QDZ20186.1"/>
    <property type="molecule type" value="Genomic_DNA"/>
</dbReference>
<evidence type="ECO:0000313" key="8">
    <source>
        <dbReference type="Proteomes" id="UP000316726"/>
    </source>
</evidence>
<proteinExistence type="inferred from homology"/>
<evidence type="ECO:0000256" key="4">
    <source>
        <dbReference type="ARBA" id="ARBA00022801"/>
    </source>
</evidence>
<dbReference type="InterPro" id="IPR033694">
    <property type="entry name" value="PGPEP1_Cys_AS"/>
</dbReference>
<dbReference type="CDD" id="cd00501">
    <property type="entry name" value="Peptidase_C15"/>
    <property type="match status" value="1"/>
</dbReference>
<keyword evidence="8" id="KW-1185">Reference proteome</keyword>
<dbReference type="FunFam" id="3.40.630.20:FF:000003">
    <property type="entry name" value="Pyrrolidone-carboxylate peptidase isoform A"/>
    <property type="match status" value="1"/>
</dbReference>
<feature type="active site" evidence="6">
    <location>
        <position position="171"/>
    </location>
</feature>
<dbReference type="PIRSF" id="PIRSF015592">
    <property type="entry name" value="Prld-crbxl_pptds"/>
    <property type="match status" value="1"/>
</dbReference>
<keyword evidence="5" id="KW-0788">Thiol protease</keyword>
<evidence type="ECO:0000256" key="3">
    <source>
        <dbReference type="ARBA" id="ARBA00022670"/>
    </source>
</evidence>
<accession>A0A5B8MI79</accession>
<dbReference type="SUPFAM" id="SSF53182">
    <property type="entry name" value="Pyrrolidone carboxyl peptidase (pyroglutamate aminopeptidase)"/>
    <property type="match status" value="1"/>
</dbReference>
<dbReference type="Gene3D" id="3.40.630.20">
    <property type="entry name" value="Peptidase C15, pyroglutamyl peptidase I-like"/>
    <property type="match status" value="1"/>
</dbReference>
<dbReference type="InterPro" id="IPR036440">
    <property type="entry name" value="Peptidase_C15-like_sf"/>
</dbReference>
<dbReference type="PROSITE" id="PS01334">
    <property type="entry name" value="PYRASE_CYS"/>
    <property type="match status" value="1"/>
</dbReference>
<evidence type="ECO:0000256" key="6">
    <source>
        <dbReference type="PROSITE-ProRule" id="PRU10077"/>
    </source>
</evidence>
<dbReference type="EC" id="3.4.19.3" evidence="6"/>
<name>A0A5B8MI79_9CHLO</name>
<dbReference type="GO" id="GO:0016920">
    <property type="term" value="F:pyroglutamyl-peptidase activity"/>
    <property type="evidence" value="ECO:0007669"/>
    <property type="project" value="UniProtKB-EC"/>
</dbReference>
<dbReference type="PANTHER" id="PTHR23402:SF1">
    <property type="entry name" value="PYROGLUTAMYL-PEPTIDASE I"/>
    <property type="match status" value="1"/>
</dbReference>
<keyword evidence="4" id="KW-0378">Hydrolase</keyword>
<reference evidence="7 8" key="1">
    <citation type="submission" date="2018-07" db="EMBL/GenBank/DDBJ databases">
        <title>The complete nuclear genome of the prasinophyte Chloropicon primus (CCMP1205).</title>
        <authorList>
            <person name="Pombert J.-F."/>
            <person name="Otis C."/>
            <person name="Turmel M."/>
            <person name="Lemieux C."/>
        </authorList>
    </citation>
    <scope>NUCLEOTIDE SEQUENCE [LARGE SCALE GENOMIC DNA]</scope>
    <source>
        <strain evidence="7 8">CCMP1205</strain>
    </source>
</reference>
<dbReference type="OrthoDB" id="407146at2759"/>
<protein>
    <recommendedName>
        <fullName evidence="6">Pyroglutamyl-peptidase I</fullName>
        <ecNumber evidence="6">3.4.19.3</ecNumber>
    </recommendedName>
</protein>
<gene>
    <name evidence="7" type="ORF">A3770_03p27040</name>
</gene>
<dbReference type="Proteomes" id="UP000316726">
    <property type="component" value="Chromosome 3"/>
</dbReference>
<organism evidence="7 8">
    <name type="scientific">Chloropicon primus</name>
    <dbReference type="NCBI Taxonomy" id="1764295"/>
    <lineage>
        <taxon>Eukaryota</taxon>
        <taxon>Viridiplantae</taxon>
        <taxon>Chlorophyta</taxon>
        <taxon>Chloropicophyceae</taxon>
        <taxon>Chloropicales</taxon>
        <taxon>Chloropicaceae</taxon>
        <taxon>Chloropicon</taxon>
    </lineage>
</organism>
<dbReference type="PANTHER" id="PTHR23402">
    <property type="entry name" value="PROTEASE FAMILY C15 PYROGLUTAMYL-PEPTIDASE I-RELATED"/>
    <property type="match status" value="1"/>
</dbReference>
<comment type="catalytic activity">
    <reaction evidence="6">
        <text>Release of an N-terminal pyroglutamyl group from a polypeptide, the second amino acid generally not being Pro.</text>
        <dbReference type="EC" id="3.4.19.3"/>
    </reaction>
</comment>
<evidence type="ECO:0000256" key="5">
    <source>
        <dbReference type="ARBA" id="ARBA00022807"/>
    </source>
</evidence>
<dbReference type="InterPro" id="IPR000816">
    <property type="entry name" value="Peptidase_C15"/>
</dbReference>
<evidence type="ECO:0000256" key="1">
    <source>
        <dbReference type="ARBA" id="ARBA00006641"/>
    </source>
</evidence>
<dbReference type="AlphaFoldDB" id="A0A5B8MI79"/>
<keyword evidence="2" id="KW-0963">Cytoplasm</keyword>
<keyword evidence="3" id="KW-0645">Protease</keyword>
<dbReference type="GO" id="GO:0005829">
    <property type="term" value="C:cytosol"/>
    <property type="evidence" value="ECO:0007669"/>
    <property type="project" value="InterPro"/>
</dbReference>
<dbReference type="InterPro" id="IPR016125">
    <property type="entry name" value="Peptidase_C15-like"/>
</dbReference>
<dbReference type="GO" id="GO:0006508">
    <property type="term" value="P:proteolysis"/>
    <property type="evidence" value="ECO:0007669"/>
    <property type="project" value="UniProtKB-KW"/>
</dbReference>